<gene>
    <name evidence="1" type="ORF">BSONL12_21794</name>
</gene>
<dbReference type="STRING" id="1274524.BSONL12_21794"/>
<protein>
    <submittedName>
        <fullName evidence="1">Uncharacterized protein</fullName>
    </submittedName>
</protein>
<accession>M5NZI6</accession>
<name>M5NZI6_9BACI</name>
<dbReference type="Proteomes" id="UP000011907">
    <property type="component" value="Unassembled WGS sequence"/>
</dbReference>
<proteinExistence type="predicted"/>
<dbReference type="AlphaFoldDB" id="M5NZI6"/>
<dbReference type="PATRIC" id="fig|1274524.3.peg.4695"/>
<organism evidence="1 2">
    <name type="scientific">Bacillus sonorensis L12</name>
    <dbReference type="NCBI Taxonomy" id="1274524"/>
    <lineage>
        <taxon>Bacteria</taxon>
        <taxon>Bacillati</taxon>
        <taxon>Bacillota</taxon>
        <taxon>Bacilli</taxon>
        <taxon>Bacillales</taxon>
        <taxon>Bacillaceae</taxon>
        <taxon>Bacillus</taxon>
    </lineage>
</organism>
<comment type="caution">
    <text evidence="1">The sequence shown here is derived from an EMBL/GenBank/DDBJ whole genome shotgun (WGS) entry which is preliminary data.</text>
</comment>
<sequence length="100" mass="12005">MMMVVQWFVFIFVIETVSLFDIRWPAPGQSITPVELHSKNILLVLSEREMTVEKKFFLYIKRHIHSEKKVKALRRTHLVYPVGHHGFERRDNMFSKGEYE</sequence>
<dbReference type="EMBL" id="AOFM01000015">
    <property type="protein sequence ID" value="EME72583.1"/>
    <property type="molecule type" value="Genomic_DNA"/>
</dbReference>
<evidence type="ECO:0000313" key="1">
    <source>
        <dbReference type="EMBL" id="EME72583.1"/>
    </source>
</evidence>
<evidence type="ECO:0000313" key="2">
    <source>
        <dbReference type="Proteomes" id="UP000011907"/>
    </source>
</evidence>
<reference evidence="1 2" key="1">
    <citation type="journal article" date="2013" name="Genome Announc.">
        <title>Draft Whole-Genome Sequence of Bacillus sonorensis Strain L12, a Source of Nonribosomal Lipopeptides.</title>
        <authorList>
            <person name="Adimpong D.B."/>
            <person name="Sorensen K.I."/>
            <person name="Nielsen D.S."/>
            <person name="Thorsen L."/>
            <person name="Rasmussen T.B."/>
            <person name="Derkx P.M."/>
            <person name="Jespersen L."/>
        </authorList>
    </citation>
    <scope>NUCLEOTIDE SEQUENCE [LARGE SCALE GENOMIC DNA]</scope>
    <source>
        <strain evidence="1 2">L12</strain>
    </source>
</reference>